<keyword evidence="1" id="KW-0812">Transmembrane</keyword>
<dbReference type="Proteomes" id="UP000463951">
    <property type="component" value="Chromosome"/>
</dbReference>
<proteinExistence type="predicted"/>
<dbReference type="AlphaFoldDB" id="A0A499VAH6"/>
<protein>
    <submittedName>
        <fullName evidence="2">Uncharacterized protein</fullName>
    </submittedName>
</protein>
<gene>
    <name evidence="2" type="ORF">SSPO_079340</name>
</gene>
<evidence type="ECO:0000256" key="1">
    <source>
        <dbReference type="SAM" id="Phobius"/>
    </source>
</evidence>
<reference evidence="2 3" key="1">
    <citation type="journal article" date="2020" name="Int. J. Syst. Evol. Microbiol.">
        <title>Reclassification of Streptomyces castelarensis and Streptomyces sporoclivatus as later heterotypic synonyms of Streptomyces antimycoticus.</title>
        <authorList>
            <person name="Komaki H."/>
            <person name="Tamura T."/>
        </authorList>
    </citation>
    <scope>NUCLEOTIDE SEQUENCE [LARGE SCALE GENOMIC DNA]</scope>
    <source>
        <strain evidence="2 3">NBRC 100767</strain>
    </source>
</reference>
<sequence>MEGISRNYTTWLNIAFLALAAALLVRSFRTGGLSMLRMVGGSPDVGHDRPGHTRHPH</sequence>
<keyword evidence="1" id="KW-0472">Membrane</keyword>
<evidence type="ECO:0000313" key="3">
    <source>
        <dbReference type="Proteomes" id="UP000463951"/>
    </source>
</evidence>
<evidence type="ECO:0000313" key="2">
    <source>
        <dbReference type="EMBL" id="BBJ45216.1"/>
    </source>
</evidence>
<feature type="transmembrane region" description="Helical" evidence="1">
    <location>
        <begin position="12"/>
        <end position="28"/>
    </location>
</feature>
<organism evidence="2 3">
    <name type="scientific">Streptomyces antimycoticus</name>
    <dbReference type="NCBI Taxonomy" id="68175"/>
    <lineage>
        <taxon>Bacteria</taxon>
        <taxon>Bacillati</taxon>
        <taxon>Actinomycetota</taxon>
        <taxon>Actinomycetes</taxon>
        <taxon>Kitasatosporales</taxon>
        <taxon>Streptomycetaceae</taxon>
        <taxon>Streptomyces</taxon>
        <taxon>Streptomyces violaceusniger group</taxon>
    </lineage>
</organism>
<name>A0A499VAH6_9ACTN</name>
<accession>A0A499VAH6</accession>
<dbReference type="EMBL" id="AP019620">
    <property type="protein sequence ID" value="BBJ45216.1"/>
    <property type="molecule type" value="Genomic_DNA"/>
</dbReference>
<keyword evidence="1" id="KW-1133">Transmembrane helix</keyword>